<proteinExistence type="predicted"/>
<dbReference type="Pfam" id="PF22691">
    <property type="entry name" value="Thiolase_C_1"/>
    <property type="match status" value="1"/>
</dbReference>
<evidence type="ECO:0000259" key="1">
    <source>
        <dbReference type="Pfam" id="PF22691"/>
    </source>
</evidence>
<dbReference type="PIRSF" id="PIRSF000429">
    <property type="entry name" value="Ac-CoA_Ac_transf"/>
    <property type="match status" value="1"/>
</dbReference>
<name>A0ABQ1BP75_9MYCO</name>
<dbReference type="EMBL" id="BLKU01000005">
    <property type="protein sequence ID" value="GFG65526.1"/>
    <property type="molecule type" value="Genomic_DNA"/>
</dbReference>
<evidence type="ECO:0000313" key="2">
    <source>
        <dbReference type="EMBL" id="GFG65526.1"/>
    </source>
</evidence>
<evidence type="ECO:0000313" key="3">
    <source>
        <dbReference type="Proteomes" id="UP000465306"/>
    </source>
</evidence>
<dbReference type="PANTHER" id="PTHR42870">
    <property type="entry name" value="ACETYL-COA C-ACETYLTRANSFERASE"/>
    <property type="match status" value="1"/>
</dbReference>
<protein>
    <submittedName>
        <fullName evidence="2">Transporter</fullName>
    </submittedName>
</protein>
<dbReference type="Gene3D" id="3.40.47.10">
    <property type="match status" value="1"/>
</dbReference>
<feature type="domain" description="Thiolase C-terminal" evidence="1">
    <location>
        <begin position="289"/>
        <end position="423"/>
    </location>
</feature>
<gene>
    <name evidence="2" type="ORF">MKUB_30160</name>
</gene>
<sequence length="425" mass="44656">MERSSGAEVVLAAACVVDERILRMGLAGQAGIVGFTEWSPERLSQASPANFTLEQWAELAAEAMDDAGLPAELIDGLVTSHLEESQIFVPSTIAEYLGVGARFAELVDLGGASAAAMVWRAAAAIELGVCDVVVCALPARYTTPTSPKKPKPNTDALFFGASSNQFGSPQAEFEIPYGNLGQNGPYGQVATRYGAVYGYDERAMAKIVVDQRVNANHTEGAIWKDTPLTVDDVLASPVIADPLHMLEIVMPCVGGAAVVLANAEVAARARNRPVWVKGFGEHVPFKTPTYAADLLRTPIVDAADCAFAMAGLDRGDMDMVSIYDCYTITVLLSLEDAGFCPKGQGMSFVADHDLTFRGDFPLNTAGGQLGFGQAGLAGGMHHVSDAARQIMGRAGAAQVADCHRAFVSGNGGILSEQTALVLEGD</sequence>
<reference evidence="2 3" key="1">
    <citation type="journal article" date="2019" name="Emerg. Microbes Infect.">
        <title>Comprehensive subspecies identification of 175 nontuberculous mycobacteria species based on 7547 genomic profiles.</title>
        <authorList>
            <person name="Matsumoto Y."/>
            <person name="Kinjo T."/>
            <person name="Motooka D."/>
            <person name="Nabeya D."/>
            <person name="Jung N."/>
            <person name="Uechi K."/>
            <person name="Horii T."/>
            <person name="Iida T."/>
            <person name="Fujita J."/>
            <person name="Nakamura S."/>
        </authorList>
    </citation>
    <scope>NUCLEOTIDE SEQUENCE [LARGE SCALE GENOMIC DNA]</scope>
    <source>
        <strain evidence="2 3">JCM 13573</strain>
    </source>
</reference>
<dbReference type="InterPro" id="IPR055140">
    <property type="entry name" value="Thiolase_C_2"/>
</dbReference>
<dbReference type="InterPro" id="IPR002155">
    <property type="entry name" value="Thiolase"/>
</dbReference>
<dbReference type="CDD" id="cd00829">
    <property type="entry name" value="SCP-x_thiolase"/>
    <property type="match status" value="1"/>
</dbReference>
<accession>A0ABQ1BP75</accession>
<comment type="caution">
    <text evidence="2">The sequence shown here is derived from an EMBL/GenBank/DDBJ whole genome shotgun (WGS) entry which is preliminary data.</text>
</comment>
<keyword evidence="3" id="KW-1185">Reference proteome</keyword>
<organism evidence="2 3">
    <name type="scientific">Mycobacterium kubicae</name>
    <dbReference type="NCBI Taxonomy" id="120959"/>
    <lineage>
        <taxon>Bacteria</taxon>
        <taxon>Bacillati</taxon>
        <taxon>Actinomycetota</taxon>
        <taxon>Actinomycetes</taxon>
        <taxon>Mycobacteriales</taxon>
        <taxon>Mycobacteriaceae</taxon>
        <taxon>Mycobacterium</taxon>
        <taxon>Mycobacterium simiae complex</taxon>
    </lineage>
</organism>
<dbReference type="PANTHER" id="PTHR42870:SF1">
    <property type="entry name" value="NON-SPECIFIC LIPID-TRANSFER PROTEIN-LIKE 2"/>
    <property type="match status" value="1"/>
</dbReference>
<dbReference type="InterPro" id="IPR016039">
    <property type="entry name" value="Thiolase-like"/>
</dbReference>
<dbReference type="Proteomes" id="UP000465306">
    <property type="component" value="Unassembled WGS sequence"/>
</dbReference>
<dbReference type="SUPFAM" id="SSF53901">
    <property type="entry name" value="Thiolase-like"/>
    <property type="match status" value="2"/>
</dbReference>